<dbReference type="EMBL" id="GGEC01083820">
    <property type="protein sequence ID" value="MBX64304.1"/>
    <property type="molecule type" value="Transcribed_RNA"/>
</dbReference>
<protein>
    <submittedName>
        <fullName evidence="1">Uncharacterized protein</fullName>
    </submittedName>
</protein>
<organism evidence="1">
    <name type="scientific">Rhizophora mucronata</name>
    <name type="common">Asiatic mangrove</name>
    <dbReference type="NCBI Taxonomy" id="61149"/>
    <lineage>
        <taxon>Eukaryota</taxon>
        <taxon>Viridiplantae</taxon>
        <taxon>Streptophyta</taxon>
        <taxon>Embryophyta</taxon>
        <taxon>Tracheophyta</taxon>
        <taxon>Spermatophyta</taxon>
        <taxon>Magnoliopsida</taxon>
        <taxon>eudicotyledons</taxon>
        <taxon>Gunneridae</taxon>
        <taxon>Pentapetalae</taxon>
        <taxon>rosids</taxon>
        <taxon>fabids</taxon>
        <taxon>Malpighiales</taxon>
        <taxon>Rhizophoraceae</taxon>
        <taxon>Rhizophora</taxon>
    </lineage>
</organism>
<sequence>MQNAWIFQKEGTEWKMDSLGHLLETKQILWGNCFRNLRLWYA</sequence>
<name>A0A2P2QBJ9_RHIMU</name>
<dbReference type="AlphaFoldDB" id="A0A2P2QBJ9"/>
<reference evidence="1" key="1">
    <citation type="submission" date="2018-02" db="EMBL/GenBank/DDBJ databases">
        <title>Rhizophora mucronata_Transcriptome.</title>
        <authorList>
            <person name="Meera S.P."/>
            <person name="Sreeshan A."/>
            <person name="Augustine A."/>
        </authorList>
    </citation>
    <scope>NUCLEOTIDE SEQUENCE</scope>
    <source>
        <tissue evidence="1">Leaf</tissue>
    </source>
</reference>
<evidence type="ECO:0000313" key="1">
    <source>
        <dbReference type="EMBL" id="MBX64304.1"/>
    </source>
</evidence>
<proteinExistence type="predicted"/>
<accession>A0A2P2QBJ9</accession>